<reference evidence="2 3" key="1">
    <citation type="submission" date="2017-02" db="EMBL/GenBank/DDBJ databases">
        <title>Complete genome sequence of Brachyspira hampsonii genomovar I strain NSH-16 (ATCC BAA-2463).</title>
        <authorList>
            <person name="Mirajkar N.S."/>
            <person name="Gebhart C.J."/>
        </authorList>
    </citation>
    <scope>NUCLEOTIDE SEQUENCE [LARGE SCALE GENOMIC DNA]</scope>
    <source>
        <strain evidence="2 3">NSH-16</strain>
    </source>
</reference>
<dbReference type="AlphaFoldDB" id="A0AAC9TUA4"/>
<dbReference type="Proteomes" id="UP000264880">
    <property type="component" value="Chromosome"/>
</dbReference>
<evidence type="ECO:0000313" key="3">
    <source>
        <dbReference type="Proteomes" id="UP000264880"/>
    </source>
</evidence>
<gene>
    <name evidence="2" type="ORF">BHAMNSH16_02350</name>
</gene>
<evidence type="ECO:0000313" key="2">
    <source>
        <dbReference type="EMBL" id="ASJ20556.1"/>
    </source>
</evidence>
<dbReference type="KEGG" id="bhp:BHAMNSH16_02350"/>
<protein>
    <recommendedName>
        <fullName evidence="4">Lipoprotein</fullName>
    </recommendedName>
</protein>
<feature type="chain" id="PRO_5042196151" description="Lipoprotein" evidence="1">
    <location>
        <begin position="23"/>
        <end position="125"/>
    </location>
</feature>
<organism evidence="2 3">
    <name type="scientific">Brachyspira hampsonii</name>
    <dbReference type="NCBI Taxonomy" id="1287055"/>
    <lineage>
        <taxon>Bacteria</taxon>
        <taxon>Pseudomonadati</taxon>
        <taxon>Spirochaetota</taxon>
        <taxon>Spirochaetia</taxon>
        <taxon>Brachyspirales</taxon>
        <taxon>Brachyspiraceae</taxon>
        <taxon>Brachyspira</taxon>
    </lineage>
</organism>
<keyword evidence="1" id="KW-0732">Signal</keyword>
<dbReference type="PROSITE" id="PS51257">
    <property type="entry name" value="PROKAR_LIPOPROTEIN"/>
    <property type="match status" value="1"/>
</dbReference>
<accession>A0AAC9TUA4</accession>
<feature type="signal peptide" evidence="1">
    <location>
        <begin position="1"/>
        <end position="22"/>
    </location>
</feature>
<dbReference type="RefSeq" id="WP_008728543.1">
    <property type="nucleotide sequence ID" value="NZ_CP019914.1"/>
</dbReference>
<dbReference type="EMBL" id="CP019914">
    <property type="protein sequence ID" value="ASJ20556.1"/>
    <property type="molecule type" value="Genomic_DNA"/>
</dbReference>
<sequence length="125" mass="13829">MIKKITLLLISLFIFSCTSSLGSTGIKFKDRNGTYQDTSKNITVTVTEADNQNLTVSVLSVDGTSLNDTYDITSAVTTGNFTLTSKNNKDYTYIINFYGNTSVVFSVRKGPKYLINNQELKNNSK</sequence>
<keyword evidence="3" id="KW-1185">Reference proteome</keyword>
<name>A0AAC9TUA4_9SPIR</name>
<evidence type="ECO:0008006" key="4">
    <source>
        <dbReference type="Google" id="ProtNLM"/>
    </source>
</evidence>
<proteinExistence type="predicted"/>
<evidence type="ECO:0000256" key="1">
    <source>
        <dbReference type="SAM" id="SignalP"/>
    </source>
</evidence>